<feature type="region of interest" description="Disordered" evidence="1">
    <location>
        <begin position="54"/>
        <end position="73"/>
    </location>
</feature>
<organism evidence="2 3">
    <name type="scientific">Datura stramonium</name>
    <name type="common">Jimsonweed</name>
    <name type="synonym">Common thornapple</name>
    <dbReference type="NCBI Taxonomy" id="4076"/>
    <lineage>
        <taxon>Eukaryota</taxon>
        <taxon>Viridiplantae</taxon>
        <taxon>Streptophyta</taxon>
        <taxon>Embryophyta</taxon>
        <taxon>Tracheophyta</taxon>
        <taxon>Spermatophyta</taxon>
        <taxon>Magnoliopsida</taxon>
        <taxon>eudicotyledons</taxon>
        <taxon>Gunneridae</taxon>
        <taxon>Pentapetalae</taxon>
        <taxon>asterids</taxon>
        <taxon>lamiids</taxon>
        <taxon>Solanales</taxon>
        <taxon>Solanaceae</taxon>
        <taxon>Solanoideae</taxon>
        <taxon>Datureae</taxon>
        <taxon>Datura</taxon>
    </lineage>
</organism>
<name>A0ABS8RQU7_DATST</name>
<dbReference type="Proteomes" id="UP000823775">
    <property type="component" value="Unassembled WGS sequence"/>
</dbReference>
<reference evidence="2 3" key="1">
    <citation type="journal article" date="2021" name="BMC Genomics">
        <title>Datura genome reveals duplications of psychoactive alkaloid biosynthetic genes and high mutation rate following tissue culture.</title>
        <authorList>
            <person name="Rajewski A."/>
            <person name="Carter-House D."/>
            <person name="Stajich J."/>
            <person name="Litt A."/>
        </authorList>
    </citation>
    <scope>NUCLEOTIDE SEQUENCE [LARGE SCALE GENOMIC DNA]</scope>
    <source>
        <strain evidence="2">AR-01</strain>
    </source>
</reference>
<evidence type="ECO:0000313" key="2">
    <source>
        <dbReference type="EMBL" id="MCD7449191.1"/>
    </source>
</evidence>
<evidence type="ECO:0000256" key="1">
    <source>
        <dbReference type="SAM" id="MobiDB-lite"/>
    </source>
</evidence>
<evidence type="ECO:0000313" key="3">
    <source>
        <dbReference type="Proteomes" id="UP000823775"/>
    </source>
</evidence>
<sequence>MYHCSCPATANDHSPQWSCCPQNLNHYANVIKSEASLSFPSLSPRNVSEYFFLSGGKDEESSDPGYANDEAYR</sequence>
<proteinExistence type="predicted"/>
<keyword evidence="3" id="KW-1185">Reference proteome</keyword>
<dbReference type="EMBL" id="JACEIK010000087">
    <property type="protein sequence ID" value="MCD7449191.1"/>
    <property type="molecule type" value="Genomic_DNA"/>
</dbReference>
<accession>A0ABS8RQU7</accession>
<gene>
    <name evidence="2" type="ORF">HAX54_050075</name>
</gene>
<protein>
    <submittedName>
        <fullName evidence="2">Uncharacterized protein</fullName>
    </submittedName>
</protein>
<comment type="caution">
    <text evidence="2">The sequence shown here is derived from an EMBL/GenBank/DDBJ whole genome shotgun (WGS) entry which is preliminary data.</text>
</comment>